<dbReference type="Gene3D" id="3.30.830.10">
    <property type="entry name" value="Metalloenzyme, LuxS/M16 peptidase-like"/>
    <property type="match status" value="2"/>
</dbReference>
<gene>
    <name evidence="11" type="ORF">IAD20_01860</name>
</gene>
<dbReference type="GO" id="GO:0046872">
    <property type="term" value="F:metal ion binding"/>
    <property type="evidence" value="ECO:0007669"/>
    <property type="project" value="UniProtKB-KW"/>
</dbReference>
<evidence type="ECO:0000256" key="8">
    <source>
        <dbReference type="RuleBase" id="RU004447"/>
    </source>
</evidence>
<evidence type="ECO:0000256" key="1">
    <source>
        <dbReference type="ARBA" id="ARBA00001947"/>
    </source>
</evidence>
<sequence>MGKFKTFISGAVLSLFFGVSPVSAELFGLSSFVLDNGMQVLVIPNHKAPIIKHMVWYKAGSVDEPRGKGGTAHLLEHLMFRGTRKVKDGVFNDLISRNGGESNAFTSLDYTAYHQELDISRLELAMFLEADRMQNLKITPEAFAKERDIVFQERKQVVDNNPLSYFGESMRKLLWQDHPYALSVGGTPEDIMAITQEDVERFYEQFYAPNNAILVLSGDIDVKTAKELAEKYYGKVKSRPVGKKVDFPKLSRRFKADMQMRLEAANAPRLVRTYLAPSFNTDAGQIYALSVFSKYLGEGENSKLYKNLVLKQKKALAVSSSYDYADRSYGTFTIAAVPAEGVSREELEKALDDAVAEAVSGINAAEVDKTKHKMLAGLVYLKDNPNDAAYIAGMLAAVGFSAEEIDNGDIHLRDVGYRDVKKAADAILQAPAVNGWLLPLKEDD</sequence>
<evidence type="ECO:0000256" key="5">
    <source>
        <dbReference type="ARBA" id="ARBA00022801"/>
    </source>
</evidence>
<evidence type="ECO:0000256" key="7">
    <source>
        <dbReference type="ARBA" id="ARBA00023049"/>
    </source>
</evidence>
<dbReference type="InterPro" id="IPR007863">
    <property type="entry name" value="Peptidase_M16_C"/>
</dbReference>
<proteinExistence type="inferred from homology"/>
<dbReference type="InterPro" id="IPR001431">
    <property type="entry name" value="Pept_M16_Zn_BS"/>
</dbReference>
<organism evidence="11 12">
    <name type="scientific">Candidatus Scatocola faecipullorum</name>
    <dbReference type="NCBI Taxonomy" id="2840917"/>
    <lineage>
        <taxon>Bacteria</taxon>
        <taxon>Pseudomonadati</taxon>
        <taxon>Pseudomonadota</taxon>
        <taxon>Alphaproteobacteria</taxon>
        <taxon>Rhodospirillales</taxon>
        <taxon>Rhodospirillaceae</taxon>
        <taxon>Rhodospirillaceae incertae sedis</taxon>
        <taxon>Candidatus Scatocola</taxon>
    </lineage>
</organism>
<evidence type="ECO:0000256" key="6">
    <source>
        <dbReference type="ARBA" id="ARBA00022833"/>
    </source>
</evidence>
<dbReference type="PROSITE" id="PS00143">
    <property type="entry name" value="INSULINASE"/>
    <property type="match status" value="1"/>
</dbReference>
<feature type="domain" description="Peptidase M16 C-terminal" evidence="10">
    <location>
        <begin position="194"/>
        <end position="373"/>
    </location>
</feature>
<dbReference type="Proteomes" id="UP000824107">
    <property type="component" value="Unassembled WGS sequence"/>
</dbReference>
<dbReference type="InterPro" id="IPR011249">
    <property type="entry name" value="Metalloenz_LuxS/M16"/>
</dbReference>
<comment type="similarity">
    <text evidence="2 8">Belongs to the peptidase M16 family.</text>
</comment>
<reference evidence="11" key="2">
    <citation type="journal article" date="2021" name="PeerJ">
        <title>Extensive microbial diversity within the chicken gut microbiome revealed by metagenomics and culture.</title>
        <authorList>
            <person name="Gilroy R."/>
            <person name="Ravi A."/>
            <person name="Getino M."/>
            <person name="Pursley I."/>
            <person name="Horton D.L."/>
            <person name="Alikhan N.F."/>
            <person name="Baker D."/>
            <person name="Gharbi K."/>
            <person name="Hall N."/>
            <person name="Watson M."/>
            <person name="Adriaenssens E.M."/>
            <person name="Foster-Nyarko E."/>
            <person name="Jarju S."/>
            <person name="Secka A."/>
            <person name="Antonio M."/>
            <person name="Oren A."/>
            <person name="Chaudhuri R.R."/>
            <person name="La Ragione R."/>
            <person name="Hildebrand F."/>
            <person name="Pallen M.J."/>
        </authorList>
    </citation>
    <scope>NUCLEOTIDE SEQUENCE</scope>
    <source>
        <strain evidence="11">ChiW3-316</strain>
    </source>
</reference>
<dbReference type="AlphaFoldDB" id="A0A9D1SAU8"/>
<evidence type="ECO:0000313" key="12">
    <source>
        <dbReference type="Proteomes" id="UP000824107"/>
    </source>
</evidence>
<protein>
    <submittedName>
        <fullName evidence="11">Insulinase family protein</fullName>
    </submittedName>
</protein>
<keyword evidence="6" id="KW-0862">Zinc</keyword>
<evidence type="ECO:0000259" key="9">
    <source>
        <dbReference type="Pfam" id="PF00675"/>
    </source>
</evidence>
<dbReference type="GO" id="GO:0004222">
    <property type="term" value="F:metalloendopeptidase activity"/>
    <property type="evidence" value="ECO:0007669"/>
    <property type="project" value="InterPro"/>
</dbReference>
<keyword evidence="3" id="KW-0645">Protease</keyword>
<dbReference type="InterPro" id="IPR050626">
    <property type="entry name" value="Peptidase_M16"/>
</dbReference>
<comment type="caution">
    <text evidence="11">The sequence shown here is derived from an EMBL/GenBank/DDBJ whole genome shotgun (WGS) entry which is preliminary data.</text>
</comment>
<dbReference type="GO" id="GO:0006508">
    <property type="term" value="P:proteolysis"/>
    <property type="evidence" value="ECO:0007669"/>
    <property type="project" value="UniProtKB-KW"/>
</dbReference>
<dbReference type="InterPro" id="IPR011765">
    <property type="entry name" value="Pept_M16_N"/>
</dbReference>
<keyword evidence="7" id="KW-0482">Metalloprotease</keyword>
<keyword evidence="4" id="KW-0479">Metal-binding</keyword>
<evidence type="ECO:0000259" key="10">
    <source>
        <dbReference type="Pfam" id="PF05193"/>
    </source>
</evidence>
<reference evidence="11" key="1">
    <citation type="submission" date="2020-10" db="EMBL/GenBank/DDBJ databases">
        <authorList>
            <person name="Gilroy R."/>
        </authorList>
    </citation>
    <scope>NUCLEOTIDE SEQUENCE</scope>
    <source>
        <strain evidence="11">ChiW3-316</strain>
    </source>
</reference>
<evidence type="ECO:0000256" key="2">
    <source>
        <dbReference type="ARBA" id="ARBA00007261"/>
    </source>
</evidence>
<dbReference type="PANTHER" id="PTHR43690:SF17">
    <property type="entry name" value="PROTEIN YHJJ"/>
    <property type="match status" value="1"/>
</dbReference>
<dbReference type="PANTHER" id="PTHR43690">
    <property type="entry name" value="NARDILYSIN"/>
    <property type="match status" value="1"/>
</dbReference>
<evidence type="ECO:0000256" key="4">
    <source>
        <dbReference type="ARBA" id="ARBA00022723"/>
    </source>
</evidence>
<dbReference type="EMBL" id="DVNC01000018">
    <property type="protein sequence ID" value="HIU52808.1"/>
    <property type="molecule type" value="Genomic_DNA"/>
</dbReference>
<evidence type="ECO:0000256" key="3">
    <source>
        <dbReference type="ARBA" id="ARBA00022670"/>
    </source>
</evidence>
<dbReference type="Pfam" id="PF00675">
    <property type="entry name" value="Peptidase_M16"/>
    <property type="match status" value="1"/>
</dbReference>
<feature type="domain" description="Peptidase M16 N-terminal" evidence="9">
    <location>
        <begin position="40"/>
        <end position="185"/>
    </location>
</feature>
<accession>A0A9D1SAU8</accession>
<dbReference type="Pfam" id="PF05193">
    <property type="entry name" value="Peptidase_M16_C"/>
    <property type="match status" value="1"/>
</dbReference>
<dbReference type="SUPFAM" id="SSF63411">
    <property type="entry name" value="LuxS/MPP-like metallohydrolase"/>
    <property type="match status" value="2"/>
</dbReference>
<keyword evidence="5" id="KW-0378">Hydrolase</keyword>
<comment type="cofactor">
    <cofactor evidence="1">
        <name>Zn(2+)</name>
        <dbReference type="ChEBI" id="CHEBI:29105"/>
    </cofactor>
</comment>
<evidence type="ECO:0000313" key="11">
    <source>
        <dbReference type="EMBL" id="HIU52808.1"/>
    </source>
</evidence>
<name>A0A9D1SAU8_9PROT</name>